<dbReference type="EMBL" id="HBUF01084690">
    <property type="protein sequence ID" value="CAG6634004.1"/>
    <property type="molecule type" value="Transcribed_RNA"/>
</dbReference>
<keyword evidence="1" id="KW-0812">Transmembrane</keyword>
<name>A0A8D8QM60_9HEMI</name>
<sequence>MSISIARFKSLVPFWTHVVVTVSTVVWIIRSVGILLVVLTIVVIVALILGAAVALHALTGGEAVANVAVFVNRVDAIIPPVGFDSLIGVPGPGTGSHRISISSRDVGITSV</sequence>
<evidence type="ECO:0000313" key="2">
    <source>
        <dbReference type="EMBL" id="CAG6634005.1"/>
    </source>
</evidence>
<keyword evidence="1" id="KW-0472">Membrane</keyword>
<dbReference type="EMBL" id="HBUF01084691">
    <property type="protein sequence ID" value="CAG6634005.1"/>
    <property type="molecule type" value="Transcribed_RNA"/>
</dbReference>
<keyword evidence="1" id="KW-1133">Transmembrane helix</keyword>
<accession>A0A8D8QM60</accession>
<dbReference type="EMBL" id="HBUF01596471">
    <property type="protein sequence ID" value="CAG6774937.1"/>
    <property type="molecule type" value="Transcribed_RNA"/>
</dbReference>
<reference evidence="2" key="1">
    <citation type="submission" date="2021-05" db="EMBL/GenBank/DDBJ databases">
        <authorList>
            <person name="Alioto T."/>
            <person name="Alioto T."/>
            <person name="Gomez Garrido J."/>
        </authorList>
    </citation>
    <scope>NUCLEOTIDE SEQUENCE</scope>
</reference>
<dbReference type="EMBL" id="HBUF01423379">
    <property type="protein sequence ID" value="CAG6741112.1"/>
    <property type="molecule type" value="Transcribed_RNA"/>
</dbReference>
<proteinExistence type="predicted"/>
<feature type="transmembrane region" description="Helical" evidence="1">
    <location>
        <begin position="35"/>
        <end position="58"/>
    </location>
</feature>
<dbReference type="AlphaFoldDB" id="A0A8D8QM60"/>
<dbReference type="EMBL" id="HBUF01596470">
    <property type="protein sequence ID" value="CAG6774936.1"/>
    <property type="molecule type" value="Transcribed_RNA"/>
</dbReference>
<feature type="transmembrane region" description="Helical" evidence="1">
    <location>
        <begin position="12"/>
        <end position="29"/>
    </location>
</feature>
<dbReference type="EMBL" id="HBUF01423380">
    <property type="protein sequence ID" value="CAG6741113.1"/>
    <property type="molecule type" value="Transcribed_RNA"/>
</dbReference>
<dbReference type="EMBL" id="HBUF01263509">
    <property type="protein sequence ID" value="CAG6683539.1"/>
    <property type="molecule type" value="Transcribed_RNA"/>
</dbReference>
<organism evidence="2">
    <name type="scientific">Cacopsylla melanoneura</name>
    <dbReference type="NCBI Taxonomy" id="428564"/>
    <lineage>
        <taxon>Eukaryota</taxon>
        <taxon>Metazoa</taxon>
        <taxon>Ecdysozoa</taxon>
        <taxon>Arthropoda</taxon>
        <taxon>Hexapoda</taxon>
        <taxon>Insecta</taxon>
        <taxon>Pterygota</taxon>
        <taxon>Neoptera</taxon>
        <taxon>Paraneoptera</taxon>
        <taxon>Hemiptera</taxon>
        <taxon>Sternorrhyncha</taxon>
        <taxon>Psylloidea</taxon>
        <taxon>Psyllidae</taxon>
        <taxon>Psyllinae</taxon>
        <taxon>Cacopsylla</taxon>
    </lineage>
</organism>
<protein>
    <submittedName>
        <fullName evidence="2">Uncharacterized protein</fullName>
    </submittedName>
</protein>
<evidence type="ECO:0000256" key="1">
    <source>
        <dbReference type="SAM" id="Phobius"/>
    </source>
</evidence>
<dbReference type="EMBL" id="HBUF01263510">
    <property type="protein sequence ID" value="CAG6683540.1"/>
    <property type="molecule type" value="Transcribed_RNA"/>
</dbReference>